<evidence type="ECO:0000256" key="1">
    <source>
        <dbReference type="SAM" id="MobiDB-lite"/>
    </source>
</evidence>
<sequence length="656" mass="73434">MGLGKRAAGGPVTSPSYENLDRTSAVRNNADVSAGDSVLLGQLFACTEQGGGLVAEATDGRLVHIDGVPSGLACNCVCPGCGRQMVAKKGSVQARHFAHYAQQDGRTCVSAGETALHKFAKRVLNDRLQIALPAMIVKGQGDQEIVVQAERRTFDRAILEKKEGQIVPDVVLLLRDRRLLVEFKVTHAYGEEKIARIREMDVGAIEIDLSKYRDHRLNEIGDQILYDAPRIWLHNPREREAREKLEDRARGRAEEKRKQVDRLSGLYRHRTPSPKGGNGACEMAIKQDGLGDFINLPIEGAGCFTVPVAEWQAAVLLRLISADDKVFRTRNGMATLRQRGWVDQTFADISDELASAVKETGVPFNSPPKAVEAYLQQLERRGLAISGSTETWRISEILRQRIEEARELRERPRKRKSDMCDLVGDILSRIPQEETASFIFESWWKLVLPGRGYSPFEAAQFNEGDWQTLRHELVNIPTQIRFSPRETLDLMRLPYQGVLGRAIEQKRLQEQERERAKQAKLEADRIARVANLRDRASKLIGSETEVWISTSNVGTGGRSPLDAAASGETGYEDALRALGTRAEEITAQRRAAERKARAVAALEAVAYSRYYDPNRAALWMRSKRRELGGKSPEEFTTDDATRQRCVDLLPPKRSHR</sequence>
<proteinExistence type="predicted"/>
<evidence type="ECO:0008006" key="4">
    <source>
        <dbReference type="Google" id="ProtNLM"/>
    </source>
</evidence>
<evidence type="ECO:0000313" key="3">
    <source>
        <dbReference type="Proteomes" id="UP001565474"/>
    </source>
</evidence>
<dbReference type="EMBL" id="JBGBZN010000001">
    <property type="protein sequence ID" value="MEY9467913.1"/>
    <property type="molecule type" value="Genomic_DNA"/>
</dbReference>
<dbReference type="Proteomes" id="UP001565474">
    <property type="component" value="Unassembled WGS sequence"/>
</dbReference>
<organism evidence="2 3">
    <name type="scientific">Bradyrhizobium yuanmingense</name>
    <dbReference type="NCBI Taxonomy" id="108015"/>
    <lineage>
        <taxon>Bacteria</taxon>
        <taxon>Pseudomonadati</taxon>
        <taxon>Pseudomonadota</taxon>
        <taxon>Alphaproteobacteria</taxon>
        <taxon>Hyphomicrobiales</taxon>
        <taxon>Nitrobacteraceae</taxon>
        <taxon>Bradyrhizobium</taxon>
    </lineage>
</organism>
<feature type="compositionally biased region" description="Basic and acidic residues" evidence="1">
    <location>
        <begin position="626"/>
        <end position="645"/>
    </location>
</feature>
<reference evidence="2 3" key="1">
    <citation type="submission" date="2024-07" db="EMBL/GenBank/DDBJ databases">
        <title>Genomic Encyclopedia of Type Strains, Phase V (KMG-V): Genome sequencing to study the core and pangenomes of soil and plant-associated prokaryotes.</title>
        <authorList>
            <person name="Whitman W."/>
        </authorList>
    </citation>
    <scope>NUCLEOTIDE SEQUENCE [LARGE SCALE GENOMIC DNA]</scope>
    <source>
        <strain evidence="2 3">USDA 222</strain>
    </source>
</reference>
<dbReference type="RefSeq" id="WP_157785284.1">
    <property type="nucleotide sequence ID" value="NZ_JBGBYH010000001.1"/>
</dbReference>
<accession>A0ABV4G7M1</accession>
<keyword evidence="3" id="KW-1185">Reference proteome</keyword>
<feature type="region of interest" description="Disordered" evidence="1">
    <location>
        <begin position="626"/>
        <end position="656"/>
    </location>
</feature>
<protein>
    <recommendedName>
        <fullName evidence="4">Competence protein CoiA-like family protein</fullName>
    </recommendedName>
</protein>
<comment type="caution">
    <text evidence="2">The sequence shown here is derived from an EMBL/GenBank/DDBJ whole genome shotgun (WGS) entry which is preliminary data.</text>
</comment>
<evidence type="ECO:0000313" key="2">
    <source>
        <dbReference type="EMBL" id="MEY9467913.1"/>
    </source>
</evidence>
<gene>
    <name evidence="2" type="ORF">ABH992_000312</name>
</gene>
<feature type="region of interest" description="Disordered" evidence="1">
    <location>
        <begin position="1"/>
        <end position="20"/>
    </location>
</feature>
<name>A0ABV4G7M1_9BRAD</name>